<keyword evidence="3" id="KW-1185">Reference proteome</keyword>
<dbReference type="EMBL" id="BONX01000045">
    <property type="protein sequence ID" value="GIG99556.1"/>
    <property type="molecule type" value="Genomic_DNA"/>
</dbReference>
<organism evidence="2 3">
    <name type="scientific">Plantactinospora mayteni</name>
    <dbReference type="NCBI Taxonomy" id="566021"/>
    <lineage>
        <taxon>Bacteria</taxon>
        <taxon>Bacillati</taxon>
        <taxon>Actinomycetota</taxon>
        <taxon>Actinomycetes</taxon>
        <taxon>Micromonosporales</taxon>
        <taxon>Micromonosporaceae</taxon>
        <taxon>Plantactinospora</taxon>
    </lineage>
</organism>
<feature type="region of interest" description="Disordered" evidence="1">
    <location>
        <begin position="24"/>
        <end position="76"/>
    </location>
</feature>
<evidence type="ECO:0000256" key="1">
    <source>
        <dbReference type="SAM" id="MobiDB-lite"/>
    </source>
</evidence>
<evidence type="ECO:0000313" key="2">
    <source>
        <dbReference type="EMBL" id="GIG99556.1"/>
    </source>
</evidence>
<accession>A0ABQ4EY23</accession>
<gene>
    <name evidence="2" type="ORF">Pma05_61290</name>
</gene>
<protein>
    <submittedName>
        <fullName evidence="2">Uncharacterized protein</fullName>
    </submittedName>
</protein>
<evidence type="ECO:0000313" key="3">
    <source>
        <dbReference type="Proteomes" id="UP000621500"/>
    </source>
</evidence>
<dbReference type="Proteomes" id="UP000621500">
    <property type="component" value="Unassembled WGS sequence"/>
</dbReference>
<reference evidence="2 3" key="1">
    <citation type="submission" date="2021-01" db="EMBL/GenBank/DDBJ databases">
        <title>Whole genome shotgun sequence of Plantactinospora mayteni NBRC 109088.</title>
        <authorList>
            <person name="Komaki H."/>
            <person name="Tamura T."/>
        </authorList>
    </citation>
    <scope>NUCLEOTIDE SEQUENCE [LARGE SCALE GENOMIC DNA]</scope>
    <source>
        <strain evidence="2 3">NBRC 109088</strain>
    </source>
</reference>
<proteinExistence type="predicted"/>
<sequence length="103" mass="11224">MTEGYGFDALAPHQRLIMPIIIMHQRPDDNSSPMPRPAVDWRATGDRATPTAKAAHEPRTLGTAEPPLAPEEASSSQTLSLVIMHMDMLEIAMPPTPSLGARR</sequence>
<comment type="caution">
    <text evidence="2">The sequence shown here is derived from an EMBL/GenBank/DDBJ whole genome shotgun (WGS) entry which is preliminary data.</text>
</comment>
<name>A0ABQ4EY23_9ACTN</name>